<dbReference type="InterPro" id="IPR029066">
    <property type="entry name" value="PLP-binding_barrel"/>
</dbReference>
<gene>
    <name evidence="3" type="ORF">MCOR_33020</name>
</gene>
<name>A0A6J8CS98_MYTCO</name>
<sequence length="372" mass="42272">MRTHMKKHKVLIDSTNFFRQVKPELSGFHKKPDKMNKEADKNINSMCNEETVDRVQSSKDSGDIIHVETGNVDHVPTELTNCNRTDEETRTLYDKDGNMFKVNLAKNMLICNFPKEDKNKDQNMSHDTIRKSVGMSSSREENSERSQSVYTYKVDGNNVVPTSEIDVPDNIWRGNDRNKQTRSSEKYNLRKGKRKVDYAELDKGLIPESQCIETPSHVRLSSVSSKGGHHSNSNGVVPYIFSRCKNLAYKLESFHVMIENSHGLEVLLKSPLADGGKWSVFHEVDDGSGRTGVQWDSDDVISLATMATQSPNIDLKGLYLYNATTYKANCKEEIEDANKEGTDLLKTLYKRLTDNKIECRTLAIGNTRIIRR</sequence>
<keyword evidence="4" id="KW-1185">Reference proteome</keyword>
<feature type="domain" description="Alanine racemase N-terminal" evidence="2">
    <location>
        <begin position="253"/>
        <end position="369"/>
    </location>
</feature>
<dbReference type="SUPFAM" id="SSF51419">
    <property type="entry name" value="PLP-binding barrel"/>
    <property type="match status" value="1"/>
</dbReference>
<evidence type="ECO:0000256" key="1">
    <source>
        <dbReference type="SAM" id="MobiDB-lite"/>
    </source>
</evidence>
<dbReference type="InterPro" id="IPR001608">
    <property type="entry name" value="Ala_racemase_N"/>
</dbReference>
<dbReference type="AlphaFoldDB" id="A0A6J8CS98"/>
<proteinExistence type="predicted"/>
<evidence type="ECO:0000313" key="3">
    <source>
        <dbReference type="EMBL" id="CAC5398661.1"/>
    </source>
</evidence>
<evidence type="ECO:0000313" key="4">
    <source>
        <dbReference type="Proteomes" id="UP000507470"/>
    </source>
</evidence>
<dbReference type="InterPro" id="IPR051466">
    <property type="entry name" value="D-amino_acid_metab_enzyme"/>
</dbReference>
<organism evidence="3 4">
    <name type="scientific">Mytilus coruscus</name>
    <name type="common">Sea mussel</name>
    <dbReference type="NCBI Taxonomy" id="42192"/>
    <lineage>
        <taxon>Eukaryota</taxon>
        <taxon>Metazoa</taxon>
        <taxon>Spiralia</taxon>
        <taxon>Lophotrochozoa</taxon>
        <taxon>Mollusca</taxon>
        <taxon>Bivalvia</taxon>
        <taxon>Autobranchia</taxon>
        <taxon>Pteriomorphia</taxon>
        <taxon>Mytilida</taxon>
        <taxon>Mytiloidea</taxon>
        <taxon>Mytilidae</taxon>
        <taxon>Mytilinae</taxon>
        <taxon>Mytilus</taxon>
    </lineage>
</organism>
<accession>A0A6J8CS98</accession>
<dbReference type="PANTHER" id="PTHR28004:SF2">
    <property type="entry name" value="D-SERINE DEHYDRATASE"/>
    <property type="match status" value="1"/>
</dbReference>
<feature type="compositionally biased region" description="Basic and acidic residues" evidence="1">
    <location>
        <begin position="116"/>
        <end position="130"/>
    </location>
</feature>
<dbReference type="Proteomes" id="UP000507470">
    <property type="component" value="Unassembled WGS sequence"/>
</dbReference>
<dbReference type="GO" id="GO:0008721">
    <property type="term" value="F:D-serine ammonia-lyase activity"/>
    <property type="evidence" value="ECO:0007669"/>
    <property type="project" value="TreeGrafter"/>
</dbReference>
<dbReference type="OrthoDB" id="20198at2759"/>
<feature type="region of interest" description="Disordered" evidence="1">
    <location>
        <begin position="116"/>
        <end position="147"/>
    </location>
</feature>
<dbReference type="Gene3D" id="3.20.20.10">
    <property type="entry name" value="Alanine racemase"/>
    <property type="match status" value="1"/>
</dbReference>
<dbReference type="EMBL" id="CACVKT020005967">
    <property type="protein sequence ID" value="CAC5398661.1"/>
    <property type="molecule type" value="Genomic_DNA"/>
</dbReference>
<dbReference type="GO" id="GO:0036088">
    <property type="term" value="P:D-serine catabolic process"/>
    <property type="evidence" value="ECO:0007669"/>
    <property type="project" value="TreeGrafter"/>
</dbReference>
<dbReference type="Pfam" id="PF01168">
    <property type="entry name" value="Ala_racemase_N"/>
    <property type="match status" value="1"/>
</dbReference>
<dbReference type="PANTHER" id="PTHR28004">
    <property type="entry name" value="ZGC:162816-RELATED"/>
    <property type="match status" value="1"/>
</dbReference>
<protein>
    <recommendedName>
        <fullName evidence="2">Alanine racemase N-terminal domain-containing protein</fullName>
    </recommendedName>
</protein>
<evidence type="ECO:0000259" key="2">
    <source>
        <dbReference type="Pfam" id="PF01168"/>
    </source>
</evidence>
<reference evidence="3 4" key="1">
    <citation type="submission" date="2020-06" db="EMBL/GenBank/DDBJ databases">
        <authorList>
            <person name="Li R."/>
            <person name="Bekaert M."/>
        </authorList>
    </citation>
    <scope>NUCLEOTIDE SEQUENCE [LARGE SCALE GENOMIC DNA]</scope>
    <source>
        <strain evidence="4">wild</strain>
    </source>
</reference>